<keyword evidence="1" id="KW-0175">Coiled coil</keyword>
<keyword evidence="2" id="KW-1133">Transmembrane helix</keyword>
<feature type="transmembrane region" description="Helical" evidence="2">
    <location>
        <begin position="158"/>
        <end position="179"/>
    </location>
</feature>
<feature type="coiled-coil region" evidence="1">
    <location>
        <begin position="88"/>
        <end position="115"/>
    </location>
</feature>
<protein>
    <submittedName>
        <fullName evidence="3">ATP synthase protein I</fullName>
    </submittedName>
</protein>
<dbReference type="Proteomes" id="UP000521227">
    <property type="component" value="Unassembled WGS sequence"/>
</dbReference>
<evidence type="ECO:0000256" key="2">
    <source>
        <dbReference type="SAM" id="Phobius"/>
    </source>
</evidence>
<comment type="caution">
    <text evidence="3">The sequence shown here is derived from an EMBL/GenBank/DDBJ whole genome shotgun (WGS) entry which is preliminary data.</text>
</comment>
<accession>A0A840N049</accession>
<proteinExistence type="predicted"/>
<dbReference type="InterPro" id="IPR032820">
    <property type="entry name" value="ATPase_put"/>
</dbReference>
<evidence type="ECO:0000313" key="4">
    <source>
        <dbReference type="Proteomes" id="UP000521227"/>
    </source>
</evidence>
<keyword evidence="2" id="KW-0472">Membrane</keyword>
<reference evidence="3 4" key="1">
    <citation type="submission" date="2020-08" db="EMBL/GenBank/DDBJ databases">
        <title>Genomic Encyclopedia of Type Strains, Phase IV (KMG-IV): sequencing the most valuable type-strain genomes for metagenomic binning, comparative biology and taxonomic classification.</title>
        <authorList>
            <person name="Goeker M."/>
        </authorList>
    </citation>
    <scope>NUCLEOTIDE SEQUENCE [LARGE SCALE GENOMIC DNA]</scope>
    <source>
        <strain evidence="3 4">DSM 17498</strain>
    </source>
</reference>
<sequence>MSRLSQCGECAQRLDFFFDFINYFNVIPVNQAILTCPYAVSMVRAVSVGGGAFFSEIARRGWVSTAMANGTHNNGRGEGERDKPPADEAALSARLDRLNHRLSKVRKDRTNQTDQSGSGAASANASAMARGFRLSSELIAGVIVGAVIGWGIDRLLSTSPWGLIVFFLLGFTAGVINVMRAAGVANRDASDRS</sequence>
<gene>
    <name evidence="3" type="ORF">HNQ36_002364</name>
</gene>
<name>A0A840N049_9BRAD</name>
<dbReference type="Pfam" id="PF09527">
    <property type="entry name" value="ATPase_gene1"/>
    <property type="match status" value="1"/>
</dbReference>
<keyword evidence="2" id="KW-0812">Transmembrane</keyword>
<dbReference type="AlphaFoldDB" id="A0A840N049"/>
<evidence type="ECO:0000313" key="3">
    <source>
        <dbReference type="EMBL" id="MBB5052390.1"/>
    </source>
</evidence>
<dbReference type="EMBL" id="JACHIJ010000003">
    <property type="protein sequence ID" value="MBB5052390.1"/>
    <property type="molecule type" value="Genomic_DNA"/>
</dbReference>
<feature type="transmembrane region" description="Helical" evidence="2">
    <location>
        <begin position="134"/>
        <end position="152"/>
    </location>
</feature>
<evidence type="ECO:0000256" key="1">
    <source>
        <dbReference type="SAM" id="Coils"/>
    </source>
</evidence>
<organism evidence="3 4">
    <name type="scientific">Afipia massiliensis</name>
    <dbReference type="NCBI Taxonomy" id="211460"/>
    <lineage>
        <taxon>Bacteria</taxon>
        <taxon>Pseudomonadati</taxon>
        <taxon>Pseudomonadota</taxon>
        <taxon>Alphaproteobacteria</taxon>
        <taxon>Hyphomicrobiales</taxon>
        <taxon>Nitrobacteraceae</taxon>
        <taxon>Afipia</taxon>
    </lineage>
</organism>